<dbReference type="Proteomes" id="UP000294530">
    <property type="component" value="Unassembled WGS sequence"/>
</dbReference>
<feature type="signal peptide" evidence="1">
    <location>
        <begin position="1"/>
        <end position="23"/>
    </location>
</feature>
<name>A0A976ILR3_BRELC</name>
<evidence type="ECO:0000256" key="1">
    <source>
        <dbReference type="SAM" id="SignalP"/>
    </source>
</evidence>
<accession>A0A976ILR3</accession>
<dbReference type="RefSeq" id="XP_067823614.1">
    <property type="nucleotide sequence ID" value="XM_067958136.1"/>
</dbReference>
<keyword evidence="1" id="KW-0732">Signal</keyword>
<dbReference type="AlphaFoldDB" id="A0A976ILR3"/>
<dbReference type="GeneID" id="94343807"/>
<proteinExistence type="predicted"/>
<keyword evidence="3" id="KW-1185">Reference proteome</keyword>
<feature type="chain" id="PRO_5036801166" evidence="1">
    <location>
        <begin position="24"/>
        <end position="434"/>
    </location>
</feature>
<dbReference type="KEGG" id="blac:94343807"/>
<comment type="caution">
    <text evidence="2">The sequence shown here is derived from an EMBL/GenBank/DDBJ whole genome shotgun (WGS) entry which is preliminary data.</text>
</comment>
<evidence type="ECO:0000313" key="3">
    <source>
        <dbReference type="Proteomes" id="UP000294530"/>
    </source>
</evidence>
<protein>
    <submittedName>
        <fullName evidence="2">Uncharacterized protein</fullName>
    </submittedName>
</protein>
<evidence type="ECO:0000313" key="2">
    <source>
        <dbReference type="EMBL" id="TDH74116.1"/>
    </source>
</evidence>
<dbReference type="EMBL" id="SHOA02000005">
    <property type="protein sequence ID" value="TDH74116.1"/>
    <property type="molecule type" value="Genomic_DNA"/>
</dbReference>
<gene>
    <name evidence="2" type="ORF">CCR75_000028</name>
</gene>
<organism evidence="2 3">
    <name type="scientific">Bremia lactucae</name>
    <name type="common">Lettuce downy mildew</name>
    <dbReference type="NCBI Taxonomy" id="4779"/>
    <lineage>
        <taxon>Eukaryota</taxon>
        <taxon>Sar</taxon>
        <taxon>Stramenopiles</taxon>
        <taxon>Oomycota</taxon>
        <taxon>Peronosporomycetes</taxon>
        <taxon>Peronosporales</taxon>
        <taxon>Peronosporaceae</taxon>
        <taxon>Bremia</taxon>
    </lineage>
</organism>
<reference evidence="2 3" key="1">
    <citation type="journal article" date="2021" name="Genome Biol.">
        <title>AFLAP: assembly-free linkage analysis pipeline using k-mers from genome sequencing data.</title>
        <authorList>
            <person name="Fletcher K."/>
            <person name="Zhang L."/>
            <person name="Gil J."/>
            <person name="Han R."/>
            <person name="Cavanaugh K."/>
            <person name="Michelmore R."/>
        </authorList>
    </citation>
    <scope>NUCLEOTIDE SEQUENCE [LARGE SCALE GENOMIC DNA]</scope>
    <source>
        <strain evidence="2 3">SF5</strain>
    </source>
</reference>
<dbReference type="OrthoDB" id="167267at2759"/>
<sequence>MSSRKSSTAAALAGILAASLVSANVDVSVNRDATYTLSESCGLPCSGNGLHPAGNACPKAGDVATAECTPSMMSYNGKDCVAPVDAQCVLMSHKVWGCEFPISETPLGVNCEVVNAPSEHMGGKEESGLYHSAQESTPSVKYTHPYSEKHPSEYKSTMHFDSVATGKTEGDFTHYGTPSMTHESKHGHSMGHDDYGTTKSALKEYHHSHGYDEHLTMYAPKELQQTNAYHSPMYHGDEAAAPYGNLVPSAYHNNYDSVYSTPYSSKMESVYTTEKPCDTDVPVYSTLDPISTLPFPITLPPITLPPISVPILPISIEPSLPPILTLPLPLPLPVPALPLAEAPSETVPESSEETAEMDVFPQILPFSPLSESLSEPMPESTQEASERKLLLLPLLLPSLVPLPPLPFSPLPFSMSDMPVTLPPAALSSRRLRSL</sequence>